<dbReference type="InterPro" id="IPR006558">
    <property type="entry name" value="LamG-like"/>
</dbReference>
<dbReference type="Pfam" id="PF13385">
    <property type="entry name" value="Laminin_G_3"/>
    <property type="match status" value="1"/>
</dbReference>
<name>A0A0G0N691_9BACT</name>
<evidence type="ECO:0000259" key="3">
    <source>
        <dbReference type="SMART" id="SM00560"/>
    </source>
</evidence>
<keyword evidence="1" id="KW-0732">Signal</keyword>
<protein>
    <recommendedName>
        <fullName evidence="3">LamG-like jellyroll fold domain-containing protein</fullName>
    </recommendedName>
</protein>
<dbReference type="EMBL" id="LBWP01000013">
    <property type="protein sequence ID" value="KKR10938.1"/>
    <property type="molecule type" value="Genomic_DNA"/>
</dbReference>
<feature type="domain" description="LamG-like jellyroll fold" evidence="3">
    <location>
        <begin position="29"/>
        <end position="162"/>
    </location>
</feature>
<keyword evidence="2" id="KW-1015">Disulfide bond</keyword>
<evidence type="ECO:0000313" key="4">
    <source>
        <dbReference type="EMBL" id="KKR10938.1"/>
    </source>
</evidence>
<evidence type="ECO:0000256" key="1">
    <source>
        <dbReference type="ARBA" id="ARBA00022729"/>
    </source>
</evidence>
<accession>A0A0G0N691</accession>
<reference evidence="4 5" key="1">
    <citation type="journal article" date="2015" name="Nature">
        <title>rRNA introns, odd ribosomes, and small enigmatic genomes across a large radiation of phyla.</title>
        <authorList>
            <person name="Brown C.T."/>
            <person name="Hug L.A."/>
            <person name="Thomas B.C."/>
            <person name="Sharon I."/>
            <person name="Castelle C.J."/>
            <person name="Singh A."/>
            <person name="Wilkins M.J."/>
            <person name="Williams K.H."/>
            <person name="Banfield J.F."/>
        </authorList>
    </citation>
    <scope>NUCLEOTIDE SEQUENCE [LARGE SCALE GENOMIC DNA]</scope>
</reference>
<organism evidence="4 5">
    <name type="scientific">Candidatus Woesebacteria bacterium GW2011_GWA1_39_21</name>
    <dbReference type="NCBI Taxonomy" id="1618550"/>
    <lineage>
        <taxon>Bacteria</taxon>
        <taxon>Candidatus Woeseibacteriota</taxon>
    </lineage>
</organism>
<gene>
    <name evidence="4" type="ORF">UT39_C0013G0001</name>
</gene>
<dbReference type="STRING" id="1618550.UT39_C0013G0001"/>
<evidence type="ECO:0000256" key="2">
    <source>
        <dbReference type="ARBA" id="ARBA00023157"/>
    </source>
</evidence>
<dbReference type="SMART" id="SM00560">
    <property type="entry name" value="LamGL"/>
    <property type="match status" value="1"/>
</dbReference>
<evidence type="ECO:0000313" key="5">
    <source>
        <dbReference type="Proteomes" id="UP000034246"/>
    </source>
</evidence>
<dbReference type="Gene3D" id="2.60.120.200">
    <property type="match status" value="1"/>
</dbReference>
<proteinExistence type="predicted"/>
<dbReference type="Proteomes" id="UP000034246">
    <property type="component" value="Unassembled WGS sequence"/>
</dbReference>
<dbReference type="InterPro" id="IPR013320">
    <property type="entry name" value="ConA-like_dom_sf"/>
</dbReference>
<sequence>KYTASLGFDGTNDNVSVTSDGLDDISPATYSFWFYPKSGGDDYGGIISKGTSFTIDKQDSTNSLEFYHQCFGNSMYALTPDNSIQLNTWQHVSATWDGTCNLSGVKIYLNGVSQALSGASATNPPTSDAADNLHIGVNDVASSYFTGMIDDVRIYNYALTPTQVKLLYNNSSAVQFGQ</sequence>
<comment type="caution">
    <text evidence="4">The sequence shown here is derived from an EMBL/GenBank/DDBJ whole genome shotgun (WGS) entry which is preliminary data.</text>
</comment>
<dbReference type="AlphaFoldDB" id="A0A0G0N691"/>
<dbReference type="SUPFAM" id="SSF49899">
    <property type="entry name" value="Concanavalin A-like lectins/glucanases"/>
    <property type="match status" value="1"/>
</dbReference>
<feature type="non-terminal residue" evidence="4">
    <location>
        <position position="1"/>
    </location>
</feature>